<dbReference type="RefSeq" id="WP_132069950.1">
    <property type="nucleotide sequence ID" value="NZ_SMLH01000002.1"/>
</dbReference>
<evidence type="ECO:0000313" key="2">
    <source>
        <dbReference type="EMBL" id="TDE30442.1"/>
    </source>
</evidence>
<keyword evidence="3" id="KW-1185">Reference proteome</keyword>
<evidence type="ECO:0000313" key="3">
    <source>
        <dbReference type="Proteomes" id="UP000294685"/>
    </source>
</evidence>
<accession>A0ABY2DT55</accession>
<feature type="region of interest" description="Disordered" evidence="1">
    <location>
        <begin position="32"/>
        <end position="59"/>
    </location>
</feature>
<dbReference type="Proteomes" id="UP000294685">
    <property type="component" value="Unassembled WGS sequence"/>
</dbReference>
<proteinExistence type="predicted"/>
<evidence type="ECO:0000256" key="1">
    <source>
        <dbReference type="SAM" id="MobiDB-lite"/>
    </source>
</evidence>
<sequence>MNEETSKKTKILLDLAEKLTGIETNRNFEQKITAGRVNPTPSFSLNPKPIVKPNKEEDK</sequence>
<dbReference type="EMBL" id="SMLH01000002">
    <property type="protein sequence ID" value="TDE30442.1"/>
    <property type="molecule type" value="Genomic_DNA"/>
</dbReference>
<reference evidence="2 3" key="1">
    <citation type="submission" date="2019-03" db="EMBL/GenBank/DDBJ databases">
        <title>Novel species of Flavobacterium.</title>
        <authorList>
            <person name="Liu Q."/>
            <person name="Xin Y.-H."/>
        </authorList>
    </citation>
    <scope>NUCLEOTIDE SEQUENCE [LARGE SCALE GENOMIC DNA]</scope>
    <source>
        <strain evidence="2 3">LB2P22</strain>
    </source>
</reference>
<comment type="caution">
    <text evidence="2">The sequence shown here is derived from an EMBL/GenBank/DDBJ whole genome shotgun (WGS) entry which is preliminary data.</text>
</comment>
<name>A0ABY2DT55_9FLAO</name>
<protein>
    <submittedName>
        <fullName evidence="2">Uncharacterized protein</fullName>
    </submittedName>
</protein>
<gene>
    <name evidence="2" type="ORF">E0I61_05450</name>
</gene>
<organism evidence="2 3">
    <name type="scientific">Flavobacterium ranwuense</name>
    <dbReference type="NCBI Taxonomy" id="2541725"/>
    <lineage>
        <taxon>Bacteria</taxon>
        <taxon>Pseudomonadati</taxon>
        <taxon>Bacteroidota</taxon>
        <taxon>Flavobacteriia</taxon>
        <taxon>Flavobacteriales</taxon>
        <taxon>Flavobacteriaceae</taxon>
        <taxon>Flavobacterium</taxon>
    </lineage>
</organism>